<dbReference type="Proteomes" id="UP000001514">
    <property type="component" value="Unassembled WGS sequence"/>
</dbReference>
<feature type="region of interest" description="Disordered" evidence="1">
    <location>
        <begin position="684"/>
        <end position="734"/>
    </location>
</feature>
<dbReference type="GO" id="GO:0034058">
    <property type="term" value="P:endosomal vesicle fusion"/>
    <property type="evidence" value="ECO:0000318"/>
    <property type="project" value="GO_Central"/>
</dbReference>
<dbReference type="InterPro" id="IPR013216">
    <property type="entry name" value="Methyltransf_11"/>
</dbReference>
<feature type="region of interest" description="Disordered" evidence="1">
    <location>
        <begin position="190"/>
        <end position="211"/>
    </location>
</feature>
<dbReference type="InterPro" id="IPR001180">
    <property type="entry name" value="CNH_dom"/>
</dbReference>
<dbReference type="GO" id="GO:0005737">
    <property type="term" value="C:cytoplasm"/>
    <property type="evidence" value="ECO:0000318"/>
    <property type="project" value="GO_Central"/>
</dbReference>
<dbReference type="InParanoid" id="D8TDG9"/>
<proteinExistence type="predicted"/>
<keyword evidence="4" id="KW-1185">Reference proteome</keyword>
<dbReference type="eggNOG" id="KOG2063">
    <property type="taxonomic scope" value="Eukaryota"/>
</dbReference>
<dbReference type="Pfam" id="PF08241">
    <property type="entry name" value="Methyltransf_11"/>
    <property type="match status" value="1"/>
</dbReference>
<feature type="region of interest" description="Disordered" evidence="1">
    <location>
        <begin position="499"/>
        <end position="565"/>
    </location>
</feature>
<feature type="compositionally biased region" description="Low complexity" evidence="1">
    <location>
        <begin position="1"/>
        <end position="12"/>
    </location>
</feature>
<feature type="compositionally biased region" description="Pro residues" evidence="1">
    <location>
        <begin position="448"/>
        <end position="457"/>
    </location>
</feature>
<gene>
    <name evidence="3" type="ORF">SELMODRAFT_449189</name>
</gene>
<dbReference type="GO" id="GO:0008757">
    <property type="term" value="F:S-adenosylmethionine-dependent methyltransferase activity"/>
    <property type="evidence" value="ECO:0007669"/>
    <property type="project" value="InterPro"/>
</dbReference>
<dbReference type="PANTHER" id="PTHR12894:SF43">
    <property type="entry name" value="VACUOLAR SORTING PROTEIN 3"/>
    <property type="match status" value="1"/>
</dbReference>
<dbReference type="Pfam" id="PF10367">
    <property type="entry name" value="zf-Vps39_C"/>
    <property type="match status" value="1"/>
</dbReference>
<feature type="domain" description="CNH" evidence="2">
    <location>
        <begin position="641"/>
        <end position="998"/>
    </location>
</feature>
<feature type="compositionally biased region" description="Low complexity" evidence="1">
    <location>
        <begin position="499"/>
        <end position="512"/>
    </location>
</feature>
<accession>D8TDG9</accession>
<dbReference type="GO" id="GO:0006914">
    <property type="term" value="P:autophagy"/>
    <property type="evidence" value="ECO:0000318"/>
    <property type="project" value="GO_Central"/>
</dbReference>
<name>D8TDG9_SELML</name>
<evidence type="ECO:0000313" key="3">
    <source>
        <dbReference type="EMBL" id="EFJ05310.1"/>
    </source>
</evidence>
<feature type="region of interest" description="Disordered" evidence="1">
    <location>
        <begin position="448"/>
        <end position="484"/>
    </location>
</feature>
<reference evidence="3 4" key="1">
    <citation type="journal article" date="2011" name="Science">
        <title>The Selaginella genome identifies genetic changes associated with the evolution of vascular plants.</title>
        <authorList>
            <person name="Banks J.A."/>
            <person name="Nishiyama T."/>
            <person name="Hasebe M."/>
            <person name="Bowman J.L."/>
            <person name="Gribskov M."/>
            <person name="dePamphilis C."/>
            <person name="Albert V.A."/>
            <person name="Aono N."/>
            <person name="Aoyama T."/>
            <person name="Ambrose B.A."/>
            <person name="Ashton N.W."/>
            <person name="Axtell M.J."/>
            <person name="Barker E."/>
            <person name="Barker M.S."/>
            <person name="Bennetzen J.L."/>
            <person name="Bonawitz N.D."/>
            <person name="Chapple C."/>
            <person name="Cheng C."/>
            <person name="Correa L.G."/>
            <person name="Dacre M."/>
            <person name="DeBarry J."/>
            <person name="Dreyer I."/>
            <person name="Elias M."/>
            <person name="Engstrom E.M."/>
            <person name="Estelle M."/>
            <person name="Feng L."/>
            <person name="Finet C."/>
            <person name="Floyd S.K."/>
            <person name="Frommer W.B."/>
            <person name="Fujita T."/>
            <person name="Gramzow L."/>
            <person name="Gutensohn M."/>
            <person name="Harholt J."/>
            <person name="Hattori M."/>
            <person name="Heyl A."/>
            <person name="Hirai T."/>
            <person name="Hiwatashi Y."/>
            <person name="Ishikawa M."/>
            <person name="Iwata M."/>
            <person name="Karol K.G."/>
            <person name="Koehler B."/>
            <person name="Kolukisaoglu U."/>
            <person name="Kubo M."/>
            <person name="Kurata T."/>
            <person name="Lalonde S."/>
            <person name="Li K."/>
            <person name="Li Y."/>
            <person name="Litt A."/>
            <person name="Lyons E."/>
            <person name="Manning G."/>
            <person name="Maruyama T."/>
            <person name="Michael T.P."/>
            <person name="Mikami K."/>
            <person name="Miyazaki S."/>
            <person name="Morinaga S."/>
            <person name="Murata T."/>
            <person name="Mueller-Roeber B."/>
            <person name="Nelson D.R."/>
            <person name="Obara M."/>
            <person name="Oguri Y."/>
            <person name="Olmstead R.G."/>
            <person name="Onodera N."/>
            <person name="Petersen B.L."/>
            <person name="Pils B."/>
            <person name="Prigge M."/>
            <person name="Rensing S.A."/>
            <person name="Riano-Pachon D.M."/>
            <person name="Roberts A.W."/>
            <person name="Sato Y."/>
            <person name="Scheller H.V."/>
            <person name="Schulz B."/>
            <person name="Schulz C."/>
            <person name="Shakirov E.V."/>
            <person name="Shibagaki N."/>
            <person name="Shinohara N."/>
            <person name="Shippen D.E."/>
            <person name="Soerensen I."/>
            <person name="Sotooka R."/>
            <person name="Sugimoto N."/>
            <person name="Sugita M."/>
            <person name="Sumikawa N."/>
            <person name="Tanurdzic M."/>
            <person name="Theissen G."/>
            <person name="Ulvskov P."/>
            <person name="Wakazuki S."/>
            <person name="Weng J.K."/>
            <person name="Willats W.W."/>
            <person name="Wipf D."/>
            <person name="Wolf P.G."/>
            <person name="Yang L."/>
            <person name="Zimmer A.D."/>
            <person name="Zhu Q."/>
            <person name="Mitros T."/>
            <person name="Hellsten U."/>
            <person name="Loque D."/>
            <person name="Otillar R."/>
            <person name="Salamov A."/>
            <person name="Schmutz J."/>
            <person name="Shapiro H."/>
            <person name="Lindquist E."/>
            <person name="Lucas S."/>
            <person name="Rokhsar D."/>
            <person name="Grigoriev I.V."/>
        </authorList>
    </citation>
    <scope>NUCLEOTIDE SEQUENCE [LARGE SCALE GENOMIC DNA]</scope>
</reference>
<feature type="compositionally biased region" description="Low complexity" evidence="1">
    <location>
        <begin position="684"/>
        <end position="698"/>
    </location>
</feature>
<dbReference type="InterPro" id="IPR032914">
    <property type="entry name" value="Vam6/VPS39/TRAP1"/>
</dbReference>
<feature type="region of interest" description="Disordered" evidence="1">
    <location>
        <begin position="233"/>
        <end position="254"/>
    </location>
</feature>
<dbReference type="GO" id="GO:0016020">
    <property type="term" value="C:membrane"/>
    <property type="evidence" value="ECO:0000318"/>
    <property type="project" value="GO_Central"/>
</dbReference>
<sequence length="1808" mass="200005">MSGKTSAAAAASRPCAVRKAKNGGQKKQPQRGLGVAQLEKLRLQEQQQQQDFAFPPRPPAPVDHQERASSELLLRGQADANESSQLYESSAILLARFDARYLSSIASSSSAAQLRIKAAGFASTATDGVCRGNAHSRQQCPVLQLGTAPPQRNSKELSSFQIDRHQHWTSDDKTTLSSQRKRPRLELWLRPKNVSPPNGSDLGVTRDNAPGGVEKSVMLATWLEKDDHQTDRTLATGTSLNDSATPSPTVVNTSCSTVSSSPVVSERRPQVTAAGAFPDVEIESTPLSDFLTLGLASSPRKSLKRNGAKDLHQLTSKSQQKDGTWINWIRIGGKAADGYADGVSLDLNLRLSIPDISAGPCNSEESVGIFVLPFWGRASDKTIFPCGTPLESDLHKAEVTIEFLRARLVSERSICKICQLENRLEGEIARRKNAELATKELILALQYPAPPVAPSPTPRKHHSSDQKQKLATTRSPRPANDDDSGCNCKLTTIFSFPRSSKPCDSGASSSSSRKAEASPPPPPPPLREISLRHGIGEQAARISQSGRIIRAREDGGESLPRQQSKSMELIHYRSEEQQMWMASSHSEAQLSPSPSPRRVGKSWFRRAMTDSMERRKLGAADRKVLKVAVEEFPLRSAAIPPCSITAAAVAQHREDSSVLVYLGTDSGYLLLYSWKRSATAALQSPRIRPARSSPRNSQPSPPASPLRHSHSPSREGIDVESLKSNGSAASPERQRSDLRLVTLKSLGRAVEAVCVLEIVGQAAVLVDGQVLLVDFLSLESLGSIPGCKGVTAIAHAISFDETRVPPSPRLADGGDRAHLAVAVRSKILLFEVVSWRQEKENVASPGGLPVTKLSLMRELFGIEGAHALAWVKNSIFIGTSREYILFTLRDSRATRLFSFPVESPWKPLLKPFPKESLVLLVMDIAGIMVNEEGLPVGGSLVFSEIPDAVGQSSPYALVVNKGVVELYHSQTGSKVQSLAYGSVPVEPPCLITDDNDGIIVIANGDKVSCFTRISVDDQLKDLLKQKQYSEAVKLANEEEGAKSKLGMVHAEAGFLLLADLRFEEAIDHFLRSDIVEPTELFPFFPSLTSRWRNMVPRKRYWGLHAPPQPIRTVIESGLYSLQNGLLTSPIKSKQFQGGSRSGQLMTQYQLEAFQCFGRYWETTRKRDLSSTSRDAGLQRSLKRLLPPAITAFCKNMLDCALETWHYLAQSAEQSATLETARLLERCFDTDLVLRHVLWVIRLDENMAFRILTSPQRTKALPADDVLRVLEADSTMIRQRYLQWLIDDQGFDDAHIHTELALSLSHSVLQADEGPDSRAALQSFLESSSKYDVGAVLDLIRGTNLWREQAILHRKQGNEKLALEILALKLQDSDAAENYCAELGRPDAYMQLRNSVPCFPWWLILVNSCRLLQTYLGNEGNNVKHAVRLLDRHGPQLDPIEVLDALPPDMPLHLASQALVRTLRARIHLHRQGQIEKHLTRGINFQTRMKKLEERSREIQVTGESVCSSCNARIGTKLFAVFPNESIACYKGLLRAGRMHRVALHPGATTITPAFGGLKFNRKCSLIRAVAGNGPSRGFSSATRKQREDTRYGEEEYWNKRYAEEAFMTFDWYQRYADLQPILKKHIPKSARVLMAGCGNAVMSEDMVSDGYQNIVNVDYSSVLINALQFKYKHMPQLSYKTMDVRNMAEFKDNTFDAAIDKGLVDAMVCATNGAGDVTQMLREMYRVIKPGGNFVMVTYGFPLIRVPALMDRGMSWITNCWILPKPYSGSELSEYPSPIPMEVPNFINTKQEHYATGTNFVYVATKRS</sequence>
<dbReference type="InterPro" id="IPR029063">
    <property type="entry name" value="SAM-dependent_MTases_sf"/>
</dbReference>
<dbReference type="KEGG" id="smo:SELMODRAFT_449189"/>
<dbReference type="SUPFAM" id="SSF53335">
    <property type="entry name" value="S-adenosyl-L-methionine-dependent methyltransferases"/>
    <property type="match status" value="1"/>
</dbReference>
<evidence type="ECO:0000256" key="1">
    <source>
        <dbReference type="SAM" id="MobiDB-lite"/>
    </source>
</evidence>
<feature type="compositionally biased region" description="Low complexity" evidence="1">
    <location>
        <begin position="245"/>
        <end position="254"/>
    </location>
</feature>
<dbReference type="PROSITE" id="PS50219">
    <property type="entry name" value="CNH"/>
    <property type="match status" value="1"/>
</dbReference>
<evidence type="ECO:0000259" key="2">
    <source>
        <dbReference type="PROSITE" id="PS50219"/>
    </source>
</evidence>
<feature type="region of interest" description="Disordered" evidence="1">
    <location>
        <begin position="1"/>
        <end position="68"/>
    </location>
</feature>
<dbReference type="STRING" id="88036.D8TDG9"/>
<dbReference type="InterPro" id="IPR019453">
    <property type="entry name" value="VPS39/TGFA1_Znf"/>
</dbReference>
<organism evidence="4">
    <name type="scientific">Selaginella moellendorffii</name>
    <name type="common">Spikemoss</name>
    <dbReference type="NCBI Taxonomy" id="88036"/>
    <lineage>
        <taxon>Eukaryota</taxon>
        <taxon>Viridiplantae</taxon>
        <taxon>Streptophyta</taxon>
        <taxon>Embryophyta</taxon>
        <taxon>Tracheophyta</taxon>
        <taxon>Lycopodiopsida</taxon>
        <taxon>Selaginellales</taxon>
        <taxon>Selaginellaceae</taxon>
        <taxon>Selaginella</taxon>
    </lineage>
</organism>
<dbReference type="HOGENOM" id="CLU_239302_0_0_1"/>
<protein>
    <recommendedName>
        <fullName evidence="2">CNH domain-containing protein</fullName>
    </recommendedName>
</protein>
<feature type="compositionally biased region" description="Polar residues" evidence="1">
    <location>
        <begin position="233"/>
        <end position="244"/>
    </location>
</feature>
<dbReference type="Gramene" id="EFJ05310">
    <property type="protein sequence ID" value="EFJ05310"/>
    <property type="gene ID" value="SELMODRAFT_449189"/>
</dbReference>
<evidence type="ECO:0000313" key="4">
    <source>
        <dbReference type="Proteomes" id="UP000001514"/>
    </source>
</evidence>
<feature type="compositionally biased region" description="Basic and acidic residues" evidence="1">
    <location>
        <begin position="712"/>
        <end position="721"/>
    </location>
</feature>
<dbReference type="Pfam" id="PF00780">
    <property type="entry name" value="CNH"/>
    <property type="match status" value="1"/>
</dbReference>
<dbReference type="Gene3D" id="3.40.50.150">
    <property type="entry name" value="Vaccinia Virus protein VP39"/>
    <property type="match status" value="1"/>
</dbReference>
<dbReference type="CDD" id="cd02440">
    <property type="entry name" value="AdoMet_MTases"/>
    <property type="match status" value="1"/>
</dbReference>
<dbReference type="PANTHER" id="PTHR12894">
    <property type="entry name" value="CNH DOMAIN CONTAINING"/>
    <property type="match status" value="1"/>
</dbReference>
<dbReference type="eggNOG" id="KOG2352">
    <property type="taxonomic scope" value="Eukaryota"/>
</dbReference>
<dbReference type="EMBL" id="GL377729">
    <property type="protein sequence ID" value="EFJ05310.1"/>
    <property type="molecule type" value="Genomic_DNA"/>
</dbReference>